<evidence type="ECO:0000256" key="6">
    <source>
        <dbReference type="ARBA" id="ARBA00022968"/>
    </source>
</evidence>
<evidence type="ECO:0000313" key="11">
    <source>
        <dbReference type="EMBL" id="KAK2169117.1"/>
    </source>
</evidence>
<keyword evidence="12" id="KW-1185">Reference proteome</keyword>
<keyword evidence="5" id="KW-0812">Transmembrane</keyword>
<dbReference type="Proteomes" id="UP001208570">
    <property type="component" value="Unassembled WGS sequence"/>
</dbReference>
<evidence type="ECO:0000256" key="5">
    <source>
        <dbReference type="ARBA" id="ARBA00022692"/>
    </source>
</evidence>
<evidence type="ECO:0000256" key="4">
    <source>
        <dbReference type="ARBA" id="ARBA00022679"/>
    </source>
</evidence>
<accession>A0AAD9NG77</accession>
<protein>
    <recommendedName>
        <fullName evidence="10">Fringe-like glycosyltransferase domain-containing protein</fullName>
    </recommendedName>
</protein>
<comment type="caution">
    <text evidence="11">The sequence shown here is derived from an EMBL/GenBank/DDBJ whole genome shotgun (WGS) entry which is preliminary data.</text>
</comment>
<dbReference type="Pfam" id="PF02434">
    <property type="entry name" value="Fringe"/>
    <property type="match status" value="1"/>
</dbReference>
<keyword evidence="3" id="KW-0328">Glycosyltransferase</keyword>
<evidence type="ECO:0000256" key="9">
    <source>
        <dbReference type="ARBA" id="ARBA00037847"/>
    </source>
</evidence>
<evidence type="ECO:0000256" key="7">
    <source>
        <dbReference type="ARBA" id="ARBA00022989"/>
    </source>
</evidence>
<evidence type="ECO:0000256" key="8">
    <source>
        <dbReference type="ARBA" id="ARBA00023136"/>
    </source>
</evidence>
<keyword evidence="4" id="KW-0808">Transferase</keyword>
<dbReference type="Gene3D" id="3.90.550.50">
    <property type="match status" value="1"/>
</dbReference>
<dbReference type="GO" id="GO:0016757">
    <property type="term" value="F:glycosyltransferase activity"/>
    <property type="evidence" value="ECO:0007669"/>
    <property type="project" value="UniProtKB-KW"/>
</dbReference>
<dbReference type="FunFam" id="3.90.550.50:FF:000008">
    <property type="entry name" value="Beta-1,3-glucosyltransferase"/>
    <property type="match status" value="1"/>
</dbReference>
<evidence type="ECO:0000313" key="12">
    <source>
        <dbReference type="Proteomes" id="UP001208570"/>
    </source>
</evidence>
<name>A0AAD9NG77_9ANNE</name>
<evidence type="ECO:0000256" key="1">
    <source>
        <dbReference type="ARBA" id="ARBA00004606"/>
    </source>
</evidence>
<feature type="domain" description="Fringe-like glycosyltransferase" evidence="10">
    <location>
        <begin position="223"/>
        <end position="436"/>
    </location>
</feature>
<organism evidence="11 12">
    <name type="scientific">Paralvinella palmiformis</name>
    <dbReference type="NCBI Taxonomy" id="53620"/>
    <lineage>
        <taxon>Eukaryota</taxon>
        <taxon>Metazoa</taxon>
        <taxon>Spiralia</taxon>
        <taxon>Lophotrochozoa</taxon>
        <taxon>Annelida</taxon>
        <taxon>Polychaeta</taxon>
        <taxon>Sedentaria</taxon>
        <taxon>Canalipalpata</taxon>
        <taxon>Terebellida</taxon>
        <taxon>Terebelliformia</taxon>
        <taxon>Alvinellidae</taxon>
        <taxon>Paralvinella</taxon>
    </lineage>
</organism>
<evidence type="ECO:0000256" key="3">
    <source>
        <dbReference type="ARBA" id="ARBA00022676"/>
    </source>
</evidence>
<dbReference type="EMBL" id="JAODUP010000012">
    <property type="protein sequence ID" value="KAK2169117.1"/>
    <property type="molecule type" value="Genomic_DNA"/>
</dbReference>
<dbReference type="AlphaFoldDB" id="A0AAD9NG77"/>
<comment type="similarity">
    <text evidence="2">Belongs to the glycosyltransferase 31 family.</text>
</comment>
<keyword evidence="6" id="KW-0735">Signal-anchor</keyword>
<dbReference type="GO" id="GO:0016020">
    <property type="term" value="C:membrane"/>
    <property type="evidence" value="ECO:0007669"/>
    <property type="project" value="UniProtKB-SubCell"/>
</dbReference>
<keyword evidence="7" id="KW-1133">Transmembrane helix</keyword>
<dbReference type="InterPro" id="IPR003378">
    <property type="entry name" value="Fringe-like_glycosylTrfase"/>
</dbReference>
<evidence type="ECO:0000256" key="2">
    <source>
        <dbReference type="ARBA" id="ARBA00008661"/>
    </source>
</evidence>
<proteinExistence type="inferred from homology"/>
<gene>
    <name evidence="11" type="ORF">LSH36_12g16120</name>
</gene>
<dbReference type="GO" id="GO:0012505">
    <property type="term" value="C:endomembrane system"/>
    <property type="evidence" value="ECO:0007669"/>
    <property type="project" value="UniProtKB-SubCell"/>
</dbReference>
<reference evidence="11" key="1">
    <citation type="journal article" date="2023" name="Mol. Biol. Evol.">
        <title>Third-Generation Sequencing Reveals the Adaptive Role of the Epigenome in Three Deep-Sea Polychaetes.</title>
        <authorList>
            <person name="Perez M."/>
            <person name="Aroh O."/>
            <person name="Sun Y."/>
            <person name="Lan Y."/>
            <person name="Juniper S.K."/>
            <person name="Young C.R."/>
            <person name="Angers B."/>
            <person name="Qian P.Y."/>
        </authorList>
    </citation>
    <scope>NUCLEOTIDE SEQUENCE</scope>
    <source>
        <strain evidence="11">P08H-3</strain>
    </source>
</reference>
<comment type="subcellular location">
    <subcellularLocation>
        <location evidence="9">Endomembrane system</location>
        <topology evidence="9">Single-pass membrane protein</topology>
    </subcellularLocation>
    <subcellularLocation>
        <location evidence="1">Membrane</location>
        <topology evidence="1">Single-pass type II membrane protein</topology>
    </subcellularLocation>
</comment>
<sequence length="455" mass="52168">MEVLDNLFKVCLYLLGVNNTDRQDDLAIIILSQPNMYHAKQAALLRNDLLQQSLQGSSEPINVFLLHERWPHPGGWTILPILHGLLKHFKNKLAILFCEEETRINLRKMYTVLSKFDLSKELFIGKGLRDREATIIHHFAFHENPSAFVYPDFSAGIVARLAENPPASDFAIDPKHELALYIWNNGEGIRMKDADFLCTKPEGEECATTFPKLFPSCGNAVAEGDVFFAVKTCSKYHETRVSVVKNTWAKDTNHIEYYSEVEDQSIPTINLGVPNTEKGHCNKTMAIIKRFREHNRFLQKKYKWLVITDDDTLLSVPNLRKLLTCYDHDEPVVLGERYGYGVFHEHSGYNYITGGGGMVFSYEAVKMIIDLELCWCAGADSPDDMILGLCFKHLGIIAVHSPYFHQARPVDYCKSYLEHQLPVSFHKHWMINPYQVYNEWLSPSLSKINKSHEEL</sequence>
<dbReference type="PANTHER" id="PTHR10811">
    <property type="entry name" value="FRINGE-RELATED"/>
    <property type="match status" value="1"/>
</dbReference>
<keyword evidence="8" id="KW-0472">Membrane</keyword>
<evidence type="ECO:0000259" key="10">
    <source>
        <dbReference type="Pfam" id="PF02434"/>
    </source>
</evidence>